<keyword evidence="9" id="KW-1185">Reference proteome</keyword>
<feature type="transmembrane region" description="Helical" evidence="7">
    <location>
        <begin position="86"/>
        <end position="109"/>
    </location>
</feature>
<feature type="transmembrane region" description="Helical" evidence="7">
    <location>
        <begin position="360"/>
        <end position="380"/>
    </location>
</feature>
<feature type="compositionally biased region" description="Polar residues" evidence="6">
    <location>
        <begin position="942"/>
        <end position="956"/>
    </location>
</feature>
<dbReference type="InterPro" id="IPR001046">
    <property type="entry name" value="NRAMP_fam"/>
</dbReference>
<feature type="region of interest" description="Disordered" evidence="6">
    <location>
        <begin position="1486"/>
        <end position="1545"/>
    </location>
</feature>
<feature type="compositionally biased region" description="Low complexity" evidence="6">
    <location>
        <begin position="1512"/>
        <end position="1539"/>
    </location>
</feature>
<evidence type="ECO:0000256" key="1">
    <source>
        <dbReference type="ARBA" id="ARBA00004141"/>
    </source>
</evidence>
<feature type="compositionally biased region" description="Basic and acidic residues" evidence="6">
    <location>
        <begin position="543"/>
        <end position="553"/>
    </location>
</feature>
<feature type="transmembrane region" description="Helical" evidence="7">
    <location>
        <begin position="245"/>
        <end position="274"/>
    </location>
</feature>
<sequence length="1782" mass="185533">MGRLSVMNAFRIMGPAFLVSVALVDPGNWATAIEAGSKFGYELVWVVVASNLIAILLQTLAARLGIVTGKHLAQVCRESYPPQVCALLWVLCEISIVALDLTMLLGTAIGLNLLLGWPLLPCIVMTSLDALLLLLLVPAQGVKKSEALTVGLLAIVVACFLVDLLVSRPPLHSVVSGLLPRLRRDSVYTAVSLLGANIMPHNFYLHSALVSGQAAKASAAAGAAAAGDGYQGHIRALCLYNVLDIGAALGVALIINVAVLLVSAATFHSAGVVVHTLQAAHDLMEQTLSSSIAPAAFGTALLCAGQLSTFTGTIAGQVVLQGFLNIHISTWLRRLITRTAAIIPAAILQYVCGDRGTYKFLLIAQVVLALQLPVTLVPLIKATSSRQLMGCHASSRLTAVAAWAATGLVFLANLMLFLTQMLPEVSSGKGILDRDGPLDAWIDQVASLAYSDPLRALGLLGLLVVASAFLALQLWMIVTPLRVDKAAPLSSPATDGTATDDGNAAATLGDECPGRELPSMPVHTRGSSSGVMADTAAGAIIHGGKEPMPHERFQQPYRGGGGSSGSSFSRTGPPSPSDFYYAYKSDGGISSSSAAGGWWRWLWSSNSRSSTINDSLRGGMAQQMIPSRPFVVAQTSGTEHIISSGSSQSSVAIHLPQPATADRHQSLLLQLQQQQHHDHHQQQEQICWMADSAISSVERSPGTAALETVGARMPPYPVYAAAGAPTSAAATTSAPAVAVGFLSGGWTTPSSVIASVISSGARPYMLANTTVPDAAALLLPWRPSDRYHRHCARSYSSLLSSSNASRRDSNSSDTNDIGSSDNDGNSVSEDDSSSQNGEVLGQDCRSRSDAGAGAATIAATAVAAVVDNVAADENAVGGMGHGSINDMQSSRSIGAGAFVKERDILHQGLPSTSSSSMFRSSKRRDTFMGAVATAISTTASSMPSRTSPFGGQQQVQPRPLADGPMAAAEQLVIENDQVGTVASATAAASASEIAATAAEERRPKHPVSRGIRPRFATLMEDFWSTFYDSHGCPVWRAKDAVKGGGGNSSGGDNIQSRPGLHYLGSGGEGGSVGRSWGASAYAAANAMGAAEEAGLAESSSALPPPSSPLVCSHAEGSHLCMGCSQALFEAVRQCLWALEQLEGVAAVMWGAWPLQVLLPVGNQTFHYHRGLLLAARNADFGSLHALCIGTYSSCVDQSKLLASAPLLSHAAGALPPLDAGTIAATAAAKAPSSLRQSAVALPLARDAKVAVDNNLSRPSEHDRLIRMPMPRTSQDAGYCQPQDYEQQPVGRHHHHHLTKRLRSASAMSAASLWNHESEDADLAVTDVDSELNHLHPKTALVWTGTLRDSGPASGSSSAAAAQCPATPNPGKHELLARTPQISPPHSQAPPEAPLPGVAPMLPGLAVPTVSSWCVFGPAALVSFGVWSIFTLAQWCSVDSRPAHWGKYASILNRLQGVLRDAGLDVTVVPLGAVAATAAAGDIVAADSDASRRGSGGGSTMGVQGGRPSAGNQPQQPLLQLSPTQPSQLPQPPAQQQQQQNRTRYGTGQCGYGCSAKAPAQLHHHHPYHHHRHPQQQLAALPATALRLCPEHLELLRRELLQQLEGMGMYVFERRGPAETAAGQVAFPKAKEIISSVMRRYRRRLGAAERSGGGASGAPRVGRASRRSGGGAGGIAARVGGDSVDFGGGDADAASGAAPYYVMASRRKTRAIGQRLQPMTTTATTTATIAQVSAHPAILSNDGARAERDKSCSLGSSTTAGLHPSGPSTGRASLLPGPLSRTR</sequence>
<organism evidence="8 9">
    <name type="scientific">Volvox reticuliferus</name>
    <dbReference type="NCBI Taxonomy" id="1737510"/>
    <lineage>
        <taxon>Eukaryota</taxon>
        <taxon>Viridiplantae</taxon>
        <taxon>Chlorophyta</taxon>
        <taxon>core chlorophytes</taxon>
        <taxon>Chlorophyceae</taxon>
        <taxon>CS clade</taxon>
        <taxon>Chlamydomonadales</taxon>
        <taxon>Volvocaceae</taxon>
        <taxon>Volvox</taxon>
    </lineage>
</organism>
<evidence type="ECO:0000256" key="3">
    <source>
        <dbReference type="ARBA" id="ARBA00022692"/>
    </source>
</evidence>
<feature type="region of interest" description="Disordered" evidence="6">
    <location>
        <begin position="938"/>
        <end position="959"/>
    </location>
</feature>
<feature type="transmembrane region" description="Helical" evidence="7">
    <location>
        <begin position="148"/>
        <end position="166"/>
    </location>
</feature>
<dbReference type="GO" id="GO:0005886">
    <property type="term" value="C:plasma membrane"/>
    <property type="evidence" value="ECO:0007669"/>
    <property type="project" value="TreeGrafter"/>
</dbReference>
<evidence type="ECO:0000256" key="7">
    <source>
        <dbReference type="SAM" id="Phobius"/>
    </source>
</evidence>
<feature type="transmembrane region" description="Helical" evidence="7">
    <location>
        <begin position="400"/>
        <end position="419"/>
    </location>
</feature>
<accession>A0A8J4GPG8</accession>
<feature type="transmembrane region" description="Helical" evidence="7">
    <location>
        <begin position="42"/>
        <end position="66"/>
    </location>
</feature>
<dbReference type="GO" id="GO:0034755">
    <property type="term" value="P:iron ion transmembrane transport"/>
    <property type="evidence" value="ECO:0007669"/>
    <property type="project" value="TreeGrafter"/>
</dbReference>
<evidence type="ECO:0000256" key="4">
    <source>
        <dbReference type="ARBA" id="ARBA00022989"/>
    </source>
</evidence>
<evidence type="ECO:0000256" key="5">
    <source>
        <dbReference type="ARBA" id="ARBA00023136"/>
    </source>
</evidence>
<feature type="transmembrane region" description="Helical" evidence="7">
    <location>
        <begin position="115"/>
        <end position="136"/>
    </location>
</feature>
<dbReference type="PANTHER" id="PTHR11706:SF75">
    <property type="entry name" value="ETHYLENE-INSENSITIVE PROTEIN 2"/>
    <property type="match status" value="1"/>
</dbReference>
<comment type="subcellular location">
    <subcellularLocation>
        <location evidence="1">Membrane</location>
        <topology evidence="1">Multi-pass membrane protein</topology>
    </subcellularLocation>
</comment>
<proteinExistence type="inferred from homology"/>
<evidence type="ECO:0000313" key="8">
    <source>
        <dbReference type="EMBL" id="GIL91688.1"/>
    </source>
</evidence>
<feature type="compositionally biased region" description="Polar residues" evidence="6">
    <location>
        <begin position="814"/>
        <end position="837"/>
    </location>
</feature>
<dbReference type="EMBL" id="BNCP01000068">
    <property type="protein sequence ID" value="GIL91688.1"/>
    <property type="molecule type" value="Genomic_DNA"/>
</dbReference>
<evidence type="ECO:0000256" key="2">
    <source>
        <dbReference type="ARBA" id="ARBA00009965"/>
    </source>
</evidence>
<dbReference type="PANTHER" id="PTHR11706">
    <property type="entry name" value="SOLUTE CARRIER PROTEIN FAMILY 11 MEMBER"/>
    <property type="match status" value="1"/>
</dbReference>
<dbReference type="NCBIfam" id="TIGR01197">
    <property type="entry name" value="nramp"/>
    <property type="match status" value="1"/>
</dbReference>
<evidence type="ECO:0000313" key="9">
    <source>
        <dbReference type="Proteomes" id="UP000747110"/>
    </source>
</evidence>
<dbReference type="PRINTS" id="PR00447">
    <property type="entry name" value="NATRESASSCMP"/>
</dbReference>
<name>A0A8J4GPG8_9CHLO</name>
<feature type="region of interest" description="Disordered" evidence="6">
    <location>
        <begin position="543"/>
        <end position="573"/>
    </location>
</feature>
<comment type="similarity">
    <text evidence="2">Belongs to the NRAMP (TC 2.A.55) family.</text>
</comment>
<keyword evidence="4 7" id="KW-1133">Transmembrane helix</keyword>
<feature type="transmembrane region" description="Helical" evidence="7">
    <location>
        <begin position="457"/>
        <end position="478"/>
    </location>
</feature>
<feature type="region of interest" description="Disordered" evidence="6">
    <location>
        <begin position="1740"/>
        <end position="1782"/>
    </location>
</feature>
<dbReference type="Proteomes" id="UP000747110">
    <property type="component" value="Unassembled WGS sequence"/>
</dbReference>
<keyword evidence="3 7" id="KW-0812">Transmembrane</keyword>
<feature type="compositionally biased region" description="Polar residues" evidence="6">
    <location>
        <begin position="1752"/>
        <end position="1770"/>
    </location>
</feature>
<comment type="caution">
    <text evidence="8">The sequence shown here is derived from an EMBL/GenBank/DDBJ whole genome shotgun (WGS) entry which is preliminary data.</text>
</comment>
<dbReference type="Pfam" id="PF01566">
    <property type="entry name" value="Nramp"/>
    <property type="match status" value="1"/>
</dbReference>
<keyword evidence="5 7" id="KW-0472">Membrane</keyword>
<evidence type="ECO:0000256" key="6">
    <source>
        <dbReference type="SAM" id="MobiDB-lite"/>
    </source>
</evidence>
<feature type="compositionally biased region" description="Low complexity" evidence="6">
    <location>
        <begin position="493"/>
        <end position="510"/>
    </location>
</feature>
<feature type="compositionally biased region" description="Gly residues" evidence="6">
    <location>
        <begin position="1493"/>
        <end position="1504"/>
    </location>
</feature>
<dbReference type="GO" id="GO:0015086">
    <property type="term" value="F:cadmium ion transmembrane transporter activity"/>
    <property type="evidence" value="ECO:0007669"/>
    <property type="project" value="TreeGrafter"/>
</dbReference>
<dbReference type="GO" id="GO:0005384">
    <property type="term" value="F:manganese ion transmembrane transporter activity"/>
    <property type="evidence" value="ECO:0007669"/>
    <property type="project" value="TreeGrafter"/>
</dbReference>
<feature type="region of interest" description="Disordered" evidence="6">
    <location>
        <begin position="1346"/>
        <end position="1372"/>
    </location>
</feature>
<dbReference type="OrthoDB" id="409173at2759"/>
<feature type="compositionally biased region" description="Low complexity" evidence="6">
    <location>
        <begin position="1349"/>
        <end position="1361"/>
    </location>
</feature>
<protein>
    <submittedName>
        <fullName evidence="8">Uncharacterized protein</fullName>
    </submittedName>
</protein>
<feature type="region of interest" description="Disordered" evidence="6">
    <location>
        <begin position="798"/>
        <end position="847"/>
    </location>
</feature>
<dbReference type="NCBIfam" id="NF037982">
    <property type="entry name" value="Nramp_1"/>
    <property type="match status" value="1"/>
</dbReference>
<feature type="region of interest" description="Disordered" evidence="6">
    <location>
        <begin position="489"/>
        <end position="528"/>
    </location>
</feature>
<gene>
    <name evidence="8" type="ORF">Vretifemale_19284</name>
</gene>
<reference evidence="8" key="1">
    <citation type="journal article" date="2021" name="Proc. Natl. Acad. Sci. U.S.A.">
        <title>Three genomes in the algal genus Volvox reveal the fate of a haploid sex-determining region after a transition to homothallism.</title>
        <authorList>
            <person name="Yamamoto K."/>
            <person name="Hamaji T."/>
            <person name="Kawai-Toyooka H."/>
            <person name="Matsuzaki R."/>
            <person name="Takahashi F."/>
            <person name="Nishimura Y."/>
            <person name="Kawachi M."/>
            <person name="Noguchi H."/>
            <person name="Minakuchi Y."/>
            <person name="Umen J.G."/>
            <person name="Toyoda A."/>
            <person name="Nozaki H."/>
        </authorList>
    </citation>
    <scope>NUCLEOTIDE SEQUENCE</scope>
    <source>
        <strain evidence="8">NIES-3786</strain>
    </source>
</reference>
<feature type="region of interest" description="Disordered" evidence="6">
    <location>
        <begin position="1646"/>
        <end position="1672"/>
    </location>
</feature>